<comment type="caution">
    <text evidence="2">The sequence shown here is derived from an EMBL/GenBank/DDBJ whole genome shotgun (WGS) entry which is preliminary data.</text>
</comment>
<dbReference type="SMART" id="SM00827">
    <property type="entry name" value="PKS_AT"/>
    <property type="match status" value="1"/>
</dbReference>
<keyword evidence="3" id="KW-1185">Reference proteome</keyword>
<evidence type="ECO:0000313" key="2">
    <source>
        <dbReference type="EMBL" id="KAL1131516.1"/>
    </source>
</evidence>
<dbReference type="InterPro" id="IPR052760">
    <property type="entry name" value="Mitochondrial_malonyltrans"/>
</dbReference>
<feature type="domain" description="Malonyl-CoA:ACP transacylase (MAT)" evidence="1">
    <location>
        <begin position="4"/>
        <end position="199"/>
    </location>
</feature>
<gene>
    <name evidence="2" type="ORF">AAG570_011133</name>
</gene>
<reference evidence="2 3" key="1">
    <citation type="submission" date="2024-07" db="EMBL/GenBank/DDBJ databases">
        <title>Chromosome-level genome assembly of the water stick insect Ranatra chinensis (Heteroptera: Nepidae).</title>
        <authorList>
            <person name="Liu X."/>
        </authorList>
    </citation>
    <scope>NUCLEOTIDE SEQUENCE [LARGE SCALE GENOMIC DNA]</scope>
    <source>
        <strain evidence="2">Cailab_2021Rc</strain>
        <tissue evidence="2">Muscle</tissue>
    </source>
</reference>
<dbReference type="Gene3D" id="3.30.70.250">
    <property type="entry name" value="Malonyl-CoA ACP transacylase, ACP-binding"/>
    <property type="match status" value="1"/>
</dbReference>
<dbReference type="PANTHER" id="PTHR47170">
    <property type="entry name" value="MALONYL-COA ACP TRANSACYLASE, ACP-BINDING"/>
    <property type="match status" value="1"/>
</dbReference>
<dbReference type="InterPro" id="IPR016036">
    <property type="entry name" value="Malonyl_transacylase_ACP-bd"/>
</dbReference>
<organism evidence="2 3">
    <name type="scientific">Ranatra chinensis</name>
    <dbReference type="NCBI Taxonomy" id="642074"/>
    <lineage>
        <taxon>Eukaryota</taxon>
        <taxon>Metazoa</taxon>
        <taxon>Ecdysozoa</taxon>
        <taxon>Arthropoda</taxon>
        <taxon>Hexapoda</taxon>
        <taxon>Insecta</taxon>
        <taxon>Pterygota</taxon>
        <taxon>Neoptera</taxon>
        <taxon>Paraneoptera</taxon>
        <taxon>Hemiptera</taxon>
        <taxon>Heteroptera</taxon>
        <taxon>Panheteroptera</taxon>
        <taxon>Nepomorpha</taxon>
        <taxon>Nepidae</taxon>
        <taxon>Ranatrinae</taxon>
        <taxon>Ranatra</taxon>
    </lineage>
</organism>
<dbReference type="SUPFAM" id="SSF55048">
    <property type="entry name" value="Probable ACP-binding domain of malonyl-CoA ACP transacylase"/>
    <property type="match status" value="1"/>
</dbReference>
<name>A0ABD0YJQ8_9HEMI</name>
<dbReference type="InterPro" id="IPR016035">
    <property type="entry name" value="Acyl_Trfase/lysoPLipase"/>
</dbReference>
<proteinExistence type="predicted"/>
<sequence length="204" mass="22921">MVTVLCRADTNIAEACRKAREHCASVAPRSQSGQETSPYCAVSNYLFPQGRIIAGHVEAIKYLEDNSIELGLKKVRRLPVSGAFHTPLMEPAVEVFREALKRAKLGEPQIAVHSNVNGKRYRDSRHVIKQLPNQIVAPVKWEQTMHIMYERSKEDEPKFPNTYECGPGNSLATMLKMVNAKAWQSCKSVMVQFTLQSTCPLYSV</sequence>
<evidence type="ECO:0000259" key="1">
    <source>
        <dbReference type="SMART" id="SM00827"/>
    </source>
</evidence>
<dbReference type="SUPFAM" id="SSF52151">
    <property type="entry name" value="FabD/lysophospholipase-like"/>
    <property type="match status" value="1"/>
</dbReference>
<dbReference type="InterPro" id="IPR014043">
    <property type="entry name" value="Acyl_transferase_dom"/>
</dbReference>
<dbReference type="EMBL" id="JBFDAA010000006">
    <property type="protein sequence ID" value="KAL1131516.1"/>
    <property type="molecule type" value="Genomic_DNA"/>
</dbReference>
<dbReference type="AlphaFoldDB" id="A0ABD0YJQ8"/>
<accession>A0ABD0YJQ8</accession>
<dbReference type="Proteomes" id="UP001558652">
    <property type="component" value="Unassembled WGS sequence"/>
</dbReference>
<evidence type="ECO:0000313" key="3">
    <source>
        <dbReference type="Proteomes" id="UP001558652"/>
    </source>
</evidence>
<dbReference type="Gene3D" id="3.40.366.10">
    <property type="entry name" value="Malonyl-Coenzyme A Acyl Carrier Protein, domain 2"/>
    <property type="match status" value="1"/>
</dbReference>
<protein>
    <recommendedName>
        <fullName evidence="1">Malonyl-CoA:ACP transacylase (MAT) domain-containing protein</fullName>
    </recommendedName>
</protein>
<dbReference type="InterPro" id="IPR001227">
    <property type="entry name" value="Ac_transferase_dom_sf"/>
</dbReference>
<dbReference type="PANTHER" id="PTHR47170:SF2">
    <property type="entry name" value="MALONYL-COA:ACP TRANSACYLASE (MAT) DOMAIN-CONTAINING PROTEIN"/>
    <property type="match status" value="1"/>
</dbReference>